<evidence type="ECO:0000259" key="4">
    <source>
        <dbReference type="PROSITE" id="PS51295"/>
    </source>
</evidence>
<evidence type="ECO:0000256" key="1">
    <source>
        <dbReference type="ARBA" id="ARBA00022884"/>
    </source>
</evidence>
<feature type="domain" description="CRM" evidence="4">
    <location>
        <begin position="165"/>
        <end position="262"/>
    </location>
</feature>
<dbReference type="Pfam" id="PF01985">
    <property type="entry name" value="CRS1_YhbY"/>
    <property type="match status" value="1"/>
</dbReference>
<name>A0AAP0QZB6_LIQFO</name>
<dbReference type="InterPro" id="IPR040286">
    <property type="entry name" value="At3g25440-like"/>
</dbReference>
<feature type="compositionally biased region" description="Basic and acidic residues" evidence="3">
    <location>
        <begin position="402"/>
        <end position="413"/>
    </location>
</feature>
<dbReference type="Proteomes" id="UP001415857">
    <property type="component" value="Unassembled WGS sequence"/>
</dbReference>
<dbReference type="GO" id="GO:0003723">
    <property type="term" value="F:RNA binding"/>
    <property type="evidence" value="ECO:0007669"/>
    <property type="project" value="UniProtKB-UniRule"/>
</dbReference>
<comment type="caution">
    <text evidence="5">The sequence shown here is derived from an EMBL/GenBank/DDBJ whole genome shotgun (WGS) entry which is preliminary data.</text>
</comment>
<dbReference type="PANTHER" id="PTHR31426:SF5">
    <property type="entry name" value="OS04G0492900 PROTEIN"/>
    <property type="match status" value="1"/>
</dbReference>
<dbReference type="SMART" id="SM01103">
    <property type="entry name" value="CRS1_YhbY"/>
    <property type="match status" value="1"/>
</dbReference>
<feature type="compositionally biased region" description="Basic and acidic residues" evidence="3">
    <location>
        <begin position="421"/>
        <end position="431"/>
    </location>
</feature>
<evidence type="ECO:0000313" key="5">
    <source>
        <dbReference type="EMBL" id="KAK9266667.1"/>
    </source>
</evidence>
<dbReference type="InterPro" id="IPR001890">
    <property type="entry name" value="RNA-binding_CRM"/>
</dbReference>
<dbReference type="PROSITE" id="PS51295">
    <property type="entry name" value="CRM"/>
    <property type="match status" value="1"/>
</dbReference>
<organism evidence="5 6">
    <name type="scientific">Liquidambar formosana</name>
    <name type="common">Formosan gum</name>
    <dbReference type="NCBI Taxonomy" id="63359"/>
    <lineage>
        <taxon>Eukaryota</taxon>
        <taxon>Viridiplantae</taxon>
        <taxon>Streptophyta</taxon>
        <taxon>Embryophyta</taxon>
        <taxon>Tracheophyta</taxon>
        <taxon>Spermatophyta</taxon>
        <taxon>Magnoliopsida</taxon>
        <taxon>eudicotyledons</taxon>
        <taxon>Gunneridae</taxon>
        <taxon>Pentapetalae</taxon>
        <taxon>Saxifragales</taxon>
        <taxon>Altingiaceae</taxon>
        <taxon>Liquidambar</taxon>
    </lineage>
</organism>
<evidence type="ECO:0000256" key="3">
    <source>
        <dbReference type="SAM" id="MobiDB-lite"/>
    </source>
</evidence>
<evidence type="ECO:0000313" key="6">
    <source>
        <dbReference type="Proteomes" id="UP001415857"/>
    </source>
</evidence>
<dbReference type="EMBL" id="JBBPBK010000086">
    <property type="protein sequence ID" value="KAK9266667.1"/>
    <property type="molecule type" value="Genomic_DNA"/>
</dbReference>
<protein>
    <recommendedName>
        <fullName evidence="4">CRM domain-containing protein</fullName>
    </recommendedName>
</protein>
<proteinExistence type="predicted"/>
<keyword evidence="1 2" id="KW-0694">RNA-binding</keyword>
<sequence length="456" mass="52965">MAVRVLASVALCKSHHLKTLFLRKSLLHRTSLYGIICKVFSWEHALGPLYEIQRFPLPGYIWIHSGQFLNMVDKIVEPAEHSVNKEIAESADATKMKRKKLKGKRAVVRWLKFFRWKKKKEYERMTAEEKILYKLRKARKKEERLVVGLKKIEPSESSETTHDPEILTPEEHFYFLKMGLKCKNYVPVGRRGIYQGVILNMHLHWKKHQTLQVVVKTFSPEEVKEIASELARLSGGIVLDIHEENTIIMYRGKNYSQPPTEIMSPRVTLSRKKALDKSKYRDGLRAVRKHIPKLEQDLELLQAHAKRKDENQTLAVEEFEKTGVDRINSRDISNFQLENSDKLREIMAGNDECSDGDDPRLDSDMVSDSDALSDIFETDSDTETEEKAKRPLYLNEFEKFPVESDGEPKDFKMHMHQISTDSKKAESLGKDTELPDLDEVDRMFLRAASLLKKKKR</sequence>
<dbReference type="PANTHER" id="PTHR31426">
    <property type="entry name" value="GROUP II INTRON SPLICING FACTOR CRS1-LIKE"/>
    <property type="match status" value="1"/>
</dbReference>
<dbReference type="SUPFAM" id="SSF75471">
    <property type="entry name" value="YhbY-like"/>
    <property type="match status" value="1"/>
</dbReference>
<dbReference type="AlphaFoldDB" id="A0AAP0QZB6"/>
<reference evidence="5 6" key="1">
    <citation type="journal article" date="2024" name="Plant J.">
        <title>Genome sequences and population genomics reveal climatic adaptation and genomic divergence between two closely related sweetgum species.</title>
        <authorList>
            <person name="Xu W.Q."/>
            <person name="Ren C.Q."/>
            <person name="Zhang X.Y."/>
            <person name="Comes H.P."/>
            <person name="Liu X.H."/>
            <person name="Li Y.G."/>
            <person name="Kettle C.J."/>
            <person name="Jalonen R."/>
            <person name="Gaisberger H."/>
            <person name="Ma Y.Z."/>
            <person name="Qiu Y.X."/>
        </authorList>
    </citation>
    <scope>NUCLEOTIDE SEQUENCE [LARGE SCALE GENOMIC DNA]</scope>
    <source>
        <strain evidence="5">Hangzhou</strain>
    </source>
</reference>
<keyword evidence="6" id="KW-1185">Reference proteome</keyword>
<dbReference type="Gene3D" id="3.30.110.60">
    <property type="entry name" value="YhbY-like"/>
    <property type="match status" value="1"/>
</dbReference>
<feature type="region of interest" description="Disordered" evidence="3">
    <location>
        <begin position="402"/>
        <end position="431"/>
    </location>
</feature>
<gene>
    <name evidence="5" type="ORF">L1049_005503</name>
</gene>
<dbReference type="InterPro" id="IPR035920">
    <property type="entry name" value="YhbY-like_sf"/>
</dbReference>
<accession>A0AAP0QZB6</accession>
<evidence type="ECO:0000256" key="2">
    <source>
        <dbReference type="PROSITE-ProRule" id="PRU00626"/>
    </source>
</evidence>